<keyword evidence="1" id="KW-1133">Transmembrane helix</keyword>
<protein>
    <submittedName>
        <fullName evidence="2">Uncharacterized protein</fullName>
    </submittedName>
</protein>
<accession>A0ABP5GSB9</accession>
<evidence type="ECO:0000313" key="3">
    <source>
        <dbReference type="Proteomes" id="UP001500751"/>
    </source>
</evidence>
<feature type="transmembrane region" description="Helical" evidence="1">
    <location>
        <begin position="263"/>
        <end position="288"/>
    </location>
</feature>
<keyword evidence="1" id="KW-0812">Transmembrane</keyword>
<gene>
    <name evidence="2" type="ORF">GCM10009839_63570</name>
</gene>
<dbReference type="EMBL" id="BAAAQN010000046">
    <property type="protein sequence ID" value="GAA2049048.1"/>
    <property type="molecule type" value="Genomic_DNA"/>
</dbReference>
<evidence type="ECO:0000256" key="1">
    <source>
        <dbReference type="SAM" id="Phobius"/>
    </source>
</evidence>
<organism evidence="2 3">
    <name type="scientific">Catenulispora yoronensis</name>
    <dbReference type="NCBI Taxonomy" id="450799"/>
    <lineage>
        <taxon>Bacteria</taxon>
        <taxon>Bacillati</taxon>
        <taxon>Actinomycetota</taxon>
        <taxon>Actinomycetes</taxon>
        <taxon>Catenulisporales</taxon>
        <taxon>Catenulisporaceae</taxon>
        <taxon>Catenulispora</taxon>
    </lineage>
</organism>
<sequence>MRPSGECYVSDVDELVATFEALRVGDGLTAKKLEQFEGRKLLDLLTPTGSGDVGLQVLDQLIDDLSKPQFAWTLDHVGTRVQRSEIPRSVRVALAVGDDQQGQPLRDHGQLDDRRDWASLVAGERTKQDLFFQAGGPKTHTRYEAYGFRALARLIISRAENPAFLEATRQQLANPSLIAPVANTEDPLNQDDTKGLIEPGNQVPAGLADKTHAFFRDLRGALSRYELPPPADNPENLTWLQTLHGMFLTKGRKKPLPATERQYMLRVAVVSVAVLVMAALILGVAGVMRL</sequence>
<comment type="caution">
    <text evidence="2">The sequence shown here is derived from an EMBL/GenBank/DDBJ whole genome shotgun (WGS) entry which is preliminary data.</text>
</comment>
<name>A0ABP5GSB9_9ACTN</name>
<dbReference type="Proteomes" id="UP001500751">
    <property type="component" value="Unassembled WGS sequence"/>
</dbReference>
<keyword evidence="1" id="KW-0472">Membrane</keyword>
<proteinExistence type="predicted"/>
<reference evidence="3" key="1">
    <citation type="journal article" date="2019" name="Int. J. Syst. Evol. Microbiol.">
        <title>The Global Catalogue of Microorganisms (GCM) 10K type strain sequencing project: providing services to taxonomists for standard genome sequencing and annotation.</title>
        <authorList>
            <consortium name="The Broad Institute Genomics Platform"/>
            <consortium name="The Broad Institute Genome Sequencing Center for Infectious Disease"/>
            <person name="Wu L."/>
            <person name="Ma J."/>
        </authorList>
    </citation>
    <scope>NUCLEOTIDE SEQUENCE [LARGE SCALE GENOMIC DNA]</scope>
    <source>
        <strain evidence="3">JCM 16014</strain>
    </source>
</reference>
<evidence type="ECO:0000313" key="2">
    <source>
        <dbReference type="EMBL" id="GAA2049048.1"/>
    </source>
</evidence>
<keyword evidence="3" id="KW-1185">Reference proteome</keyword>